<dbReference type="SMART" id="SM00530">
    <property type="entry name" value="HTH_XRE"/>
    <property type="match status" value="1"/>
</dbReference>
<dbReference type="CDD" id="cd00093">
    <property type="entry name" value="HTH_XRE"/>
    <property type="match status" value="1"/>
</dbReference>
<evidence type="ECO:0000313" key="4">
    <source>
        <dbReference type="EMBL" id="MCY1009305.1"/>
    </source>
</evidence>
<dbReference type="GO" id="GO:0003677">
    <property type="term" value="F:DNA binding"/>
    <property type="evidence" value="ECO:0007669"/>
    <property type="project" value="InterPro"/>
</dbReference>
<keyword evidence="2" id="KW-0472">Membrane</keyword>
<dbReference type="SUPFAM" id="SSF47413">
    <property type="entry name" value="lambda repressor-like DNA-binding domains"/>
    <property type="match status" value="1"/>
</dbReference>
<dbReference type="InterPro" id="IPR001387">
    <property type="entry name" value="Cro/C1-type_HTH"/>
</dbReference>
<dbReference type="InterPro" id="IPR010982">
    <property type="entry name" value="Lambda_DNA-bd_dom_sf"/>
</dbReference>
<organism evidence="4 5">
    <name type="scientific">Nannocystis pusilla</name>
    <dbReference type="NCBI Taxonomy" id="889268"/>
    <lineage>
        <taxon>Bacteria</taxon>
        <taxon>Pseudomonadati</taxon>
        <taxon>Myxococcota</taxon>
        <taxon>Polyangia</taxon>
        <taxon>Nannocystales</taxon>
        <taxon>Nannocystaceae</taxon>
        <taxon>Nannocystis</taxon>
    </lineage>
</organism>
<proteinExistence type="predicted"/>
<keyword evidence="5" id="KW-1185">Reference proteome</keyword>
<feature type="domain" description="HTH cro/C1-type" evidence="3">
    <location>
        <begin position="77"/>
        <end position="108"/>
    </location>
</feature>
<comment type="caution">
    <text evidence="4">The sequence shown here is derived from an EMBL/GenBank/DDBJ whole genome shotgun (WGS) entry which is preliminary data.</text>
</comment>
<reference evidence="4" key="1">
    <citation type="submission" date="2022-11" db="EMBL/GenBank/DDBJ databases">
        <title>Minimal conservation of predation-associated metabolite biosynthetic gene clusters underscores biosynthetic potential of Myxococcota including descriptions for ten novel species: Archangium lansinium sp. nov., Myxococcus landrumus sp. nov., Nannocystis bai.</title>
        <authorList>
            <person name="Ahearne A."/>
            <person name="Stevens C."/>
            <person name="Phillips K."/>
        </authorList>
    </citation>
    <scope>NUCLEOTIDE SEQUENCE</scope>
    <source>
        <strain evidence="4">Na p29</strain>
    </source>
</reference>
<evidence type="ECO:0000313" key="5">
    <source>
        <dbReference type="Proteomes" id="UP001150924"/>
    </source>
</evidence>
<dbReference type="Pfam" id="PF13560">
    <property type="entry name" value="HTH_31"/>
    <property type="match status" value="1"/>
</dbReference>
<dbReference type="Gene3D" id="1.10.260.40">
    <property type="entry name" value="lambda repressor-like DNA-binding domains"/>
    <property type="match status" value="1"/>
</dbReference>
<dbReference type="EMBL" id="JAPNKE010000002">
    <property type="protein sequence ID" value="MCY1009305.1"/>
    <property type="molecule type" value="Genomic_DNA"/>
</dbReference>
<name>A0A9X3ET03_9BACT</name>
<dbReference type="PROSITE" id="PS50943">
    <property type="entry name" value="HTH_CROC1"/>
    <property type="match status" value="1"/>
</dbReference>
<gene>
    <name evidence="4" type="ORF">OV079_27825</name>
</gene>
<evidence type="ECO:0000259" key="3">
    <source>
        <dbReference type="PROSITE" id="PS50943"/>
    </source>
</evidence>
<feature type="transmembrane region" description="Helical" evidence="2">
    <location>
        <begin position="261"/>
        <end position="279"/>
    </location>
</feature>
<dbReference type="RefSeq" id="WP_267771966.1">
    <property type="nucleotide sequence ID" value="NZ_JAPNKE010000002.1"/>
</dbReference>
<dbReference type="AlphaFoldDB" id="A0A9X3ET03"/>
<sequence length="287" mass="31370">MGTRRWFSGLAAWIQKNKLTREDVARRSRHDVGYVLALFEHPEPNPTLRLFLSLLESAGARLDTAGANTTRHVVSRINELRARAGLTVAALAKRAGMQRSHLSRIINDDDPNMQLVVFTSLIAALGAENEMQIVARFHNAQAVPLALAVGAESMGAAPGRRLHVVSHDAPAANDGRHESTAGGQAEPRADRTTQQIEQERARASRAEAEAARAKQRADEAEARAREDCERAEMAAYQAALEKERADAAEARLETLRILGKTTLWTATVGGLLFGGAYAYDRYVKTRS</sequence>
<keyword evidence="2" id="KW-0812">Transmembrane</keyword>
<dbReference type="Proteomes" id="UP001150924">
    <property type="component" value="Unassembled WGS sequence"/>
</dbReference>
<evidence type="ECO:0000256" key="1">
    <source>
        <dbReference type="SAM" id="MobiDB-lite"/>
    </source>
</evidence>
<evidence type="ECO:0000256" key="2">
    <source>
        <dbReference type="SAM" id="Phobius"/>
    </source>
</evidence>
<feature type="region of interest" description="Disordered" evidence="1">
    <location>
        <begin position="170"/>
        <end position="196"/>
    </location>
</feature>
<protein>
    <submittedName>
        <fullName evidence="4">Helix-turn-helix transcriptional regulator</fullName>
    </submittedName>
</protein>
<keyword evidence="2" id="KW-1133">Transmembrane helix</keyword>
<accession>A0A9X3ET03</accession>
<feature type="compositionally biased region" description="Basic and acidic residues" evidence="1">
    <location>
        <begin position="187"/>
        <end position="196"/>
    </location>
</feature>